<feature type="region of interest" description="Disordered" evidence="4">
    <location>
        <begin position="414"/>
        <end position="505"/>
    </location>
</feature>
<feature type="repeat" description="ANK" evidence="3">
    <location>
        <begin position="138"/>
        <end position="170"/>
    </location>
</feature>
<evidence type="ECO:0000256" key="1">
    <source>
        <dbReference type="ARBA" id="ARBA00022737"/>
    </source>
</evidence>
<feature type="compositionally biased region" description="Low complexity" evidence="4">
    <location>
        <begin position="535"/>
        <end position="547"/>
    </location>
</feature>
<feature type="compositionally biased region" description="Polar residues" evidence="4">
    <location>
        <begin position="479"/>
        <end position="488"/>
    </location>
</feature>
<name>A0A7I8J2F8_SPIIN</name>
<keyword evidence="6" id="KW-1185">Reference proteome</keyword>
<keyword evidence="2 3" id="KW-0040">ANK repeat</keyword>
<organism evidence="5">
    <name type="scientific">Spirodela intermedia</name>
    <name type="common">Intermediate duckweed</name>
    <dbReference type="NCBI Taxonomy" id="51605"/>
    <lineage>
        <taxon>Eukaryota</taxon>
        <taxon>Viridiplantae</taxon>
        <taxon>Streptophyta</taxon>
        <taxon>Embryophyta</taxon>
        <taxon>Tracheophyta</taxon>
        <taxon>Spermatophyta</taxon>
        <taxon>Magnoliopsida</taxon>
        <taxon>Liliopsida</taxon>
        <taxon>Araceae</taxon>
        <taxon>Lemnoideae</taxon>
        <taxon>Spirodela</taxon>
    </lineage>
</organism>
<feature type="compositionally biased region" description="Low complexity" evidence="4">
    <location>
        <begin position="448"/>
        <end position="463"/>
    </location>
</feature>
<dbReference type="PANTHER" id="PTHR24186:SF38">
    <property type="entry name" value="ANKYRIN REPEAT FAMILY PROTEIN"/>
    <property type="match status" value="1"/>
</dbReference>
<dbReference type="InterPro" id="IPR036770">
    <property type="entry name" value="Ankyrin_rpt-contain_sf"/>
</dbReference>
<dbReference type="EMBL" id="LR743595">
    <property type="protein sequence ID" value="CAA2624726.1"/>
    <property type="molecule type" value="Genomic_DNA"/>
</dbReference>
<dbReference type="SUPFAM" id="SSF48403">
    <property type="entry name" value="Ankyrin repeat"/>
    <property type="match status" value="1"/>
</dbReference>
<feature type="repeat" description="ANK" evidence="3">
    <location>
        <begin position="105"/>
        <end position="137"/>
    </location>
</feature>
<accession>A0A7I8J2F8</accession>
<dbReference type="PROSITE" id="PS50297">
    <property type="entry name" value="ANK_REP_REGION"/>
    <property type="match status" value="1"/>
</dbReference>
<dbReference type="GO" id="GO:0005886">
    <property type="term" value="C:plasma membrane"/>
    <property type="evidence" value="ECO:0007669"/>
    <property type="project" value="TreeGrafter"/>
</dbReference>
<feature type="region of interest" description="Disordered" evidence="4">
    <location>
        <begin position="342"/>
        <end position="369"/>
    </location>
</feature>
<dbReference type="SMART" id="SM00248">
    <property type="entry name" value="ANK"/>
    <property type="match status" value="6"/>
</dbReference>
<dbReference type="InterPro" id="IPR002110">
    <property type="entry name" value="Ankyrin_rpt"/>
</dbReference>
<dbReference type="Pfam" id="PF13857">
    <property type="entry name" value="Ank_5"/>
    <property type="match status" value="1"/>
</dbReference>
<evidence type="ECO:0000256" key="3">
    <source>
        <dbReference type="PROSITE-ProRule" id="PRU00023"/>
    </source>
</evidence>
<dbReference type="Gene3D" id="1.25.40.20">
    <property type="entry name" value="Ankyrin repeat-containing domain"/>
    <property type="match status" value="1"/>
</dbReference>
<dbReference type="Pfam" id="PF12796">
    <property type="entry name" value="Ank_2"/>
    <property type="match status" value="1"/>
</dbReference>
<dbReference type="PANTHER" id="PTHR24186">
    <property type="entry name" value="PROTEIN PHOSPHATASE 1 REGULATORY SUBUNIT"/>
    <property type="match status" value="1"/>
</dbReference>
<dbReference type="PROSITE" id="PS50088">
    <property type="entry name" value="ANK_REPEAT"/>
    <property type="match status" value="2"/>
</dbReference>
<reference evidence="5 6" key="1">
    <citation type="submission" date="2019-12" db="EMBL/GenBank/DDBJ databases">
        <authorList>
            <person name="Scholz U."/>
            <person name="Mascher M."/>
            <person name="Fiebig A."/>
        </authorList>
    </citation>
    <scope>NUCLEOTIDE SEQUENCE</scope>
</reference>
<evidence type="ECO:0000313" key="6">
    <source>
        <dbReference type="Proteomes" id="UP001189122"/>
    </source>
</evidence>
<evidence type="ECO:0000256" key="2">
    <source>
        <dbReference type="ARBA" id="ARBA00023043"/>
    </source>
</evidence>
<feature type="compositionally biased region" description="Low complexity" evidence="4">
    <location>
        <begin position="489"/>
        <end position="505"/>
    </location>
</feature>
<evidence type="ECO:0000313" key="5">
    <source>
        <dbReference type="EMBL" id="CAA2624726.1"/>
    </source>
</evidence>
<dbReference type="AlphaFoldDB" id="A0A7I8J2F8"/>
<dbReference type="EMBL" id="CACRZD030000008">
    <property type="protein sequence ID" value="CAA6664162.1"/>
    <property type="molecule type" value="Genomic_DNA"/>
</dbReference>
<evidence type="ECO:0000256" key="4">
    <source>
        <dbReference type="SAM" id="MobiDB-lite"/>
    </source>
</evidence>
<gene>
    <name evidence="5" type="ORF">SI7747_08010551</name>
</gene>
<sequence length="547" mass="57228">MYSAASAGDMRFLRELLDRDPLLVFGEGEYGVSDILYAAARSKSSEVFRLILDFAVSPSPGDNILAFRWEMVNRAAHAAARGGNLEILLELLSTSSDPLEFRDVHGSSVLHAAAGRGQVEVVKGLVPSLDIVDSRDYEGNTALHVAAFRGQLPVLEALMAASPSSAASTNNGGDTILHLAVAGFRTSGFRRLDRQLELVRRLAAGDLVNLEEMLNARNGDGRTALHLAVAGDVPAELVELLVAVPSIDLNVQDVDGSTALDLLRRRPRSASTEILIRRVASAGGVSSSLRPAAAAAASSSSSSSQLKGRRQLGGFPCSPGTAFRIPDGEMFLFTGLGGSSSCSSEPSSAGSSGGSSAGNKEKKTRSSVHSAAKHLKFLFTWPRRKARKAGEVAVGESGDDDSSGFRTPLRQRFSQPAAPSLHANKRVLGPGPSPSTKEKLADGTTPQSSPAYSVSRSSASAHSDQQKGVCFEDEANAPPSCSKSSSVNGTPATTPGGGSSASQGLGSLKTRLVNRYLCFGAQGLAVPDPRDGRRSSSFFRRPARSPA</sequence>
<proteinExistence type="predicted"/>
<keyword evidence="1" id="KW-0677">Repeat</keyword>
<dbReference type="Proteomes" id="UP001189122">
    <property type="component" value="Unassembled WGS sequence"/>
</dbReference>
<feature type="region of interest" description="Disordered" evidence="4">
    <location>
        <begin position="523"/>
        <end position="547"/>
    </location>
</feature>
<protein>
    <submittedName>
        <fullName evidence="5">Uncharacterized protein</fullName>
    </submittedName>
</protein>